<dbReference type="Pfam" id="PF01850">
    <property type="entry name" value="PIN"/>
    <property type="match status" value="1"/>
</dbReference>
<dbReference type="SUPFAM" id="SSF88723">
    <property type="entry name" value="PIN domain-like"/>
    <property type="match status" value="1"/>
</dbReference>
<dbReference type="InterPro" id="IPR002716">
    <property type="entry name" value="PIN_dom"/>
</dbReference>
<gene>
    <name evidence="2" type="ORF">GSM42_10365</name>
</gene>
<dbReference type="InterPro" id="IPR029060">
    <property type="entry name" value="PIN-like_dom_sf"/>
</dbReference>
<dbReference type="AlphaFoldDB" id="A0A6I4VW75"/>
<name>A0A6I4VW75_9BACL</name>
<keyword evidence="3" id="KW-1185">Reference proteome</keyword>
<sequence>MGVSRFFADIQRIAMDTNLFIYAFEQHPNYGETVKTILEVVEEGRVQAIASVITLTEILTKPIREGDEALEKRYRILFSHFPNLFVEPVSVEVSEQAAYLRGKYHLKTPDAFILATAITSGADFFITNDQRLSGVKEIQTITVDEIRTAILK</sequence>
<dbReference type="Gene3D" id="3.40.50.1010">
    <property type="entry name" value="5'-nuclease"/>
    <property type="match status" value="1"/>
</dbReference>
<dbReference type="EMBL" id="WUUL01000006">
    <property type="protein sequence ID" value="MXQ54110.1"/>
    <property type="molecule type" value="Genomic_DNA"/>
</dbReference>
<evidence type="ECO:0000313" key="3">
    <source>
        <dbReference type="Proteomes" id="UP000430692"/>
    </source>
</evidence>
<reference evidence="2 3" key="1">
    <citation type="submission" date="2019-12" db="EMBL/GenBank/DDBJ databases">
        <title>Whole-genome analyses of novel actinobacteria.</title>
        <authorList>
            <person name="Sahin N."/>
            <person name="Saygin H."/>
        </authorList>
    </citation>
    <scope>NUCLEOTIDE SEQUENCE [LARGE SCALE GENOMIC DNA]</scope>
    <source>
        <strain evidence="2 3">KC615</strain>
    </source>
</reference>
<protein>
    <submittedName>
        <fullName evidence="2">PIN domain-containing protein</fullName>
    </submittedName>
</protein>
<dbReference type="RefSeq" id="WP_160801469.1">
    <property type="nucleotide sequence ID" value="NZ_WUUL01000006.1"/>
</dbReference>
<dbReference type="Proteomes" id="UP000430692">
    <property type="component" value="Unassembled WGS sequence"/>
</dbReference>
<evidence type="ECO:0000259" key="1">
    <source>
        <dbReference type="Pfam" id="PF01850"/>
    </source>
</evidence>
<proteinExistence type="predicted"/>
<evidence type="ECO:0000313" key="2">
    <source>
        <dbReference type="EMBL" id="MXQ54110.1"/>
    </source>
</evidence>
<comment type="caution">
    <text evidence="2">The sequence shown here is derived from an EMBL/GenBank/DDBJ whole genome shotgun (WGS) entry which is preliminary data.</text>
</comment>
<accession>A0A6I4VW75</accession>
<feature type="domain" description="PIN" evidence="1">
    <location>
        <begin position="15"/>
        <end position="136"/>
    </location>
</feature>
<organism evidence="2 3">
    <name type="scientific">Shimazuella alba</name>
    <dbReference type="NCBI Taxonomy" id="2690964"/>
    <lineage>
        <taxon>Bacteria</taxon>
        <taxon>Bacillati</taxon>
        <taxon>Bacillota</taxon>
        <taxon>Bacilli</taxon>
        <taxon>Bacillales</taxon>
        <taxon>Thermoactinomycetaceae</taxon>
        <taxon>Shimazuella</taxon>
    </lineage>
</organism>